<evidence type="ECO:0000313" key="2">
    <source>
        <dbReference type="Proteomes" id="UP000010480"/>
    </source>
</evidence>
<dbReference type="KEGG" id="can:Cyan10605_3502"/>
<sequence length="109" mass="12814">MEVPTVNDYTSALRKIEMTELQTELLRIQYSAPHHQIKLEDLAIAVSKPIETINAVYGNLAHKIKDLLAVEIIGEGYWKVLSIGYEQDNRYYWQMRNQVVYALRELNWF</sequence>
<reference evidence="2" key="1">
    <citation type="journal article" date="2013" name="Proc. Natl. Acad. Sci. U.S.A.">
        <title>Improving the coverage of the cyanobacterial phylum using diversity-driven genome sequencing.</title>
        <authorList>
            <person name="Shih P.M."/>
            <person name="Wu D."/>
            <person name="Latifi A."/>
            <person name="Axen S.D."/>
            <person name="Fewer D.P."/>
            <person name="Talla E."/>
            <person name="Calteau A."/>
            <person name="Cai F."/>
            <person name="Tandeau de Marsac N."/>
            <person name="Rippka R."/>
            <person name="Herdman M."/>
            <person name="Sivonen K."/>
            <person name="Coursin T."/>
            <person name="Laurent T."/>
            <person name="Goodwin L."/>
            <person name="Nolan M."/>
            <person name="Davenport K.W."/>
            <person name="Han C.S."/>
            <person name="Rubin E.M."/>
            <person name="Eisen J.A."/>
            <person name="Woyke T."/>
            <person name="Gugger M."/>
            <person name="Kerfeld C.A."/>
        </authorList>
    </citation>
    <scope>NUCLEOTIDE SEQUENCE [LARGE SCALE GENOMIC DNA]</scope>
    <source>
        <strain evidence="2">PCC 10605</strain>
        <plasmid evidence="2">Plasmid pCYAN10605.01</plasmid>
    </source>
</reference>
<name>K9ZAB5_CYAAP</name>
<dbReference type="Proteomes" id="UP000010480">
    <property type="component" value="Plasmid pCYAN10605.01"/>
</dbReference>
<keyword evidence="1" id="KW-0614">Plasmid</keyword>
<accession>K9ZAB5</accession>
<geneLocation type="plasmid" evidence="1 2">
    <name>pCYAN10605.01</name>
</geneLocation>
<dbReference type="AlphaFoldDB" id="K9ZAB5"/>
<evidence type="ECO:0000313" key="1">
    <source>
        <dbReference type="EMBL" id="AFZ55535.1"/>
    </source>
</evidence>
<organism evidence="1 2">
    <name type="scientific">Cyanobacterium aponinum (strain PCC 10605)</name>
    <dbReference type="NCBI Taxonomy" id="755178"/>
    <lineage>
        <taxon>Bacteria</taxon>
        <taxon>Bacillati</taxon>
        <taxon>Cyanobacteriota</taxon>
        <taxon>Cyanophyceae</taxon>
        <taxon>Oscillatoriophycideae</taxon>
        <taxon>Chroococcales</taxon>
        <taxon>Geminocystaceae</taxon>
        <taxon>Cyanobacterium</taxon>
    </lineage>
</organism>
<dbReference type="HOGENOM" id="CLU_2179471_0_0_3"/>
<protein>
    <submittedName>
        <fullName evidence="1">Uncharacterized protein</fullName>
    </submittedName>
</protein>
<gene>
    <name evidence="1" type="ordered locus">Cyan10605_3502</name>
</gene>
<keyword evidence="2" id="KW-1185">Reference proteome</keyword>
<dbReference type="EMBL" id="CP003948">
    <property type="protein sequence ID" value="AFZ55535.1"/>
    <property type="molecule type" value="Genomic_DNA"/>
</dbReference>
<proteinExistence type="predicted"/>